<gene>
    <name evidence="1" type="ORF">ACFQVC_20330</name>
</gene>
<comment type="caution">
    <text evidence="1">The sequence shown here is derived from an EMBL/GenBank/DDBJ whole genome shotgun (WGS) entry which is preliminary data.</text>
</comment>
<evidence type="ECO:0000313" key="2">
    <source>
        <dbReference type="Proteomes" id="UP001596523"/>
    </source>
</evidence>
<keyword evidence="2" id="KW-1185">Reference proteome</keyword>
<name>A0ABW2JMM4_9ACTN</name>
<dbReference type="Proteomes" id="UP001596523">
    <property type="component" value="Unassembled WGS sequence"/>
</dbReference>
<organism evidence="1 2">
    <name type="scientific">Streptomyces monticola</name>
    <dbReference type="NCBI Taxonomy" id="2666263"/>
    <lineage>
        <taxon>Bacteria</taxon>
        <taxon>Bacillati</taxon>
        <taxon>Actinomycetota</taxon>
        <taxon>Actinomycetes</taxon>
        <taxon>Kitasatosporales</taxon>
        <taxon>Streptomycetaceae</taxon>
        <taxon>Streptomyces</taxon>
    </lineage>
</organism>
<proteinExistence type="predicted"/>
<evidence type="ECO:0000313" key="1">
    <source>
        <dbReference type="EMBL" id="MFC7306562.1"/>
    </source>
</evidence>
<evidence type="ECO:0008006" key="3">
    <source>
        <dbReference type="Google" id="ProtNLM"/>
    </source>
</evidence>
<accession>A0ABW2JMM4</accession>
<dbReference type="RefSeq" id="WP_381831954.1">
    <property type="nucleotide sequence ID" value="NZ_JBHTCF010000008.1"/>
</dbReference>
<protein>
    <recommendedName>
        <fullName evidence="3">SAM-dependent methyltransferase</fullName>
    </recommendedName>
</protein>
<reference evidence="2" key="1">
    <citation type="journal article" date="2019" name="Int. J. Syst. Evol. Microbiol.">
        <title>The Global Catalogue of Microorganisms (GCM) 10K type strain sequencing project: providing services to taxonomists for standard genome sequencing and annotation.</title>
        <authorList>
            <consortium name="The Broad Institute Genomics Platform"/>
            <consortium name="The Broad Institute Genome Sequencing Center for Infectious Disease"/>
            <person name="Wu L."/>
            <person name="Ma J."/>
        </authorList>
    </citation>
    <scope>NUCLEOTIDE SEQUENCE [LARGE SCALE GENOMIC DNA]</scope>
    <source>
        <strain evidence="2">SYNS20</strain>
    </source>
</reference>
<dbReference type="EMBL" id="JBHTCF010000008">
    <property type="protein sequence ID" value="MFC7306562.1"/>
    <property type="molecule type" value="Genomic_DNA"/>
</dbReference>
<sequence>MREPTTRSFYDELAADYHLIYEDWGRSATRQGAALDAVAKAEFGAAVGRTGRAA</sequence>